<comment type="similarity">
    <text evidence="1 8">Belongs to the 2-oxoacid dehydrogenase family.</text>
</comment>
<reference evidence="12" key="1">
    <citation type="submission" date="2021-06" db="EMBL/GenBank/DDBJ databases">
        <title>44 bacteria genomes isolated from Dapeng, Shenzhen.</title>
        <authorList>
            <person name="Zheng W."/>
            <person name="Yu S."/>
            <person name="Huang Y."/>
        </authorList>
    </citation>
    <scope>NUCLEOTIDE SEQUENCE</scope>
    <source>
        <strain evidence="12">DP5N28-2</strain>
    </source>
</reference>
<feature type="domain" description="Peripheral subunit-binding (PSBD)" evidence="11">
    <location>
        <begin position="140"/>
        <end position="177"/>
    </location>
</feature>
<evidence type="ECO:0000256" key="9">
    <source>
        <dbReference type="SAM" id="MobiDB-lite"/>
    </source>
</evidence>
<sequence length="421" mass="45558">MAEVIRMPRLSDTMEEGVIVGWLKKEGDAIEPGDLLAEVETDKATMELESYQEGTLLHIAVKEGPVPVDSVIAVLGDEGEDYQAVLDEAKAEQEDQKEDKEEEAESDQDAPSDDKESSSEKTGSTKTSEPSDSGDDDRIKASPLAKKMAKDEGIDLRSVSGSGDGGRIVKKDIEKAIESGVQQPAAASSIQISAGEDRVIPVSQMRKVIGKRLGESKFTSPHFYITAEIDMDAAIAARKSLNSDDEQQKISFNDLVIKAVAMALRKHPFVNSSWEGDKIVQHGDINIGVAVAVDEGLLVPVIHNADFKSLSQIKSEIVELAGKARNKKLQPDEMQGNTFTISNLGMFGVDEFTAIINPPDACILAVGTINTKPVVKDGEIVIGNTMKVTLSCDHRVVDGAVGAQFIQTLRSYLEHPMKMLR</sequence>
<dbReference type="PANTHER" id="PTHR23151:SF90">
    <property type="entry name" value="DIHYDROLIPOYLLYSINE-RESIDUE ACETYLTRANSFERASE COMPONENT OF PYRUVATE DEHYDROGENASE COMPLEX, MITOCHONDRIAL-RELATED"/>
    <property type="match status" value="1"/>
</dbReference>
<organism evidence="12 13">
    <name type="scientific">Membranihabitans marinus</name>
    <dbReference type="NCBI Taxonomy" id="1227546"/>
    <lineage>
        <taxon>Bacteria</taxon>
        <taxon>Pseudomonadati</taxon>
        <taxon>Bacteroidota</taxon>
        <taxon>Saprospiria</taxon>
        <taxon>Saprospirales</taxon>
        <taxon>Saprospiraceae</taxon>
        <taxon>Membranihabitans</taxon>
    </lineage>
</organism>
<dbReference type="PROSITE" id="PS00189">
    <property type="entry name" value="LIPOYL"/>
    <property type="match status" value="1"/>
</dbReference>
<keyword evidence="3 8" id="KW-0808">Transferase</keyword>
<evidence type="ECO:0000256" key="4">
    <source>
        <dbReference type="ARBA" id="ARBA00022823"/>
    </source>
</evidence>
<feature type="compositionally biased region" description="Acidic residues" evidence="9">
    <location>
        <begin position="100"/>
        <end position="111"/>
    </location>
</feature>
<dbReference type="InterPro" id="IPR000089">
    <property type="entry name" value="Biotin_lipoyl"/>
</dbReference>
<evidence type="ECO:0000256" key="6">
    <source>
        <dbReference type="ARBA" id="ARBA00025211"/>
    </source>
</evidence>
<feature type="region of interest" description="Disordered" evidence="9">
    <location>
        <begin position="89"/>
        <end position="167"/>
    </location>
</feature>
<dbReference type="Pfam" id="PF02817">
    <property type="entry name" value="E3_binding"/>
    <property type="match status" value="1"/>
</dbReference>
<evidence type="ECO:0000256" key="3">
    <source>
        <dbReference type="ARBA" id="ARBA00022679"/>
    </source>
</evidence>
<evidence type="ECO:0000313" key="13">
    <source>
        <dbReference type="Proteomes" id="UP000753961"/>
    </source>
</evidence>
<name>A0A953LAS5_9BACT</name>
<dbReference type="InterPro" id="IPR023213">
    <property type="entry name" value="CAT-like_dom_sf"/>
</dbReference>
<dbReference type="InterPro" id="IPR036625">
    <property type="entry name" value="E3-bd_dom_sf"/>
</dbReference>
<dbReference type="NCBIfam" id="TIGR01349">
    <property type="entry name" value="PDHac_trf_mito"/>
    <property type="match status" value="1"/>
</dbReference>
<comment type="function">
    <text evidence="6">The pyruvate dehydrogenase complex catalyzes the overall conversion of pyruvate to acetyl-CoA and CO(2). It contains multiple copies of three enzymatic components: pyruvate dehydrogenase (E1), dihydrolipoamide acetyltransferase (E2) and lipoamide dehydrogenase (E3).</text>
</comment>
<evidence type="ECO:0000256" key="5">
    <source>
        <dbReference type="ARBA" id="ARBA00023315"/>
    </source>
</evidence>
<proteinExistence type="inferred from homology"/>
<dbReference type="Gene3D" id="4.10.320.10">
    <property type="entry name" value="E3-binding domain"/>
    <property type="match status" value="1"/>
</dbReference>
<dbReference type="InterPro" id="IPR001078">
    <property type="entry name" value="2-oxoacid_DH_actylTfrase"/>
</dbReference>
<accession>A0A953LAS5</accession>
<dbReference type="PROSITE" id="PS50968">
    <property type="entry name" value="BIOTINYL_LIPOYL"/>
    <property type="match status" value="1"/>
</dbReference>
<feature type="compositionally biased region" description="Low complexity" evidence="9">
    <location>
        <begin position="120"/>
        <end position="131"/>
    </location>
</feature>
<dbReference type="PROSITE" id="PS51826">
    <property type="entry name" value="PSBD"/>
    <property type="match status" value="1"/>
</dbReference>
<feature type="compositionally biased region" description="Basic and acidic residues" evidence="9">
    <location>
        <begin position="89"/>
        <end position="99"/>
    </location>
</feature>
<dbReference type="FunFam" id="3.30.559.10:FF:000007">
    <property type="entry name" value="Dihydrolipoamide acetyltransferase component of pyruvate dehydrogenase complex"/>
    <property type="match status" value="1"/>
</dbReference>
<dbReference type="InterPro" id="IPR004167">
    <property type="entry name" value="PSBD"/>
</dbReference>
<dbReference type="Pfam" id="PF00198">
    <property type="entry name" value="2-oxoacid_dh"/>
    <property type="match status" value="1"/>
</dbReference>
<comment type="caution">
    <text evidence="12">The sequence shown here is derived from an EMBL/GenBank/DDBJ whole genome shotgun (WGS) entry which is preliminary data.</text>
</comment>
<dbReference type="InterPro" id="IPR011053">
    <property type="entry name" value="Single_hybrid_motif"/>
</dbReference>
<comment type="cofactor">
    <cofactor evidence="8">
        <name>(R)-lipoate</name>
        <dbReference type="ChEBI" id="CHEBI:83088"/>
    </cofactor>
    <text evidence="8">Binds 1 lipoyl cofactor covalently.</text>
</comment>
<dbReference type="SUPFAM" id="SSF51230">
    <property type="entry name" value="Single hybrid motif"/>
    <property type="match status" value="1"/>
</dbReference>
<evidence type="ECO:0000259" key="11">
    <source>
        <dbReference type="PROSITE" id="PS51826"/>
    </source>
</evidence>
<evidence type="ECO:0000256" key="1">
    <source>
        <dbReference type="ARBA" id="ARBA00007317"/>
    </source>
</evidence>
<dbReference type="GO" id="GO:0004742">
    <property type="term" value="F:dihydrolipoyllysine-residue acetyltransferase activity"/>
    <property type="evidence" value="ECO:0007669"/>
    <property type="project" value="UniProtKB-UniRule"/>
</dbReference>
<gene>
    <name evidence="12" type="ORF">KUV50_07055</name>
</gene>
<evidence type="ECO:0000256" key="8">
    <source>
        <dbReference type="RuleBase" id="RU361137"/>
    </source>
</evidence>
<dbReference type="InterPro" id="IPR006257">
    <property type="entry name" value="LAT1"/>
</dbReference>
<dbReference type="SUPFAM" id="SSF47005">
    <property type="entry name" value="Peripheral subunit-binding domain of 2-oxo acid dehydrogenase complex"/>
    <property type="match status" value="1"/>
</dbReference>
<evidence type="ECO:0000259" key="10">
    <source>
        <dbReference type="PROSITE" id="PS50968"/>
    </source>
</evidence>
<dbReference type="FunFam" id="2.40.50.100:FF:000010">
    <property type="entry name" value="Acetyltransferase component of pyruvate dehydrogenase complex"/>
    <property type="match status" value="1"/>
</dbReference>
<dbReference type="SUPFAM" id="SSF52777">
    <property type="entry name" value="CoA-dependent acyltransferases"/>
    <property type="match status" value="1"/>
</dbReference>
<comment type="catalytic activity">
    <reaction evidence="7 8">
        <text>N(6)-[(R)-dihydrolipoyl]-L-lysyl-[protein] + acetyl-CoA = N(6)-[(R)-S(8)-acetyldihydrolipoyl]-L-lysyl-[protein] + CoA</text>
        <dbReference type="Rhea" id="RHEA:17017"/>
        <dbReference type="Rhea" id="RHEA-COMP:10475"/>
        <dbReference type="Rhea" id="RHEA-COMP:10478"/>
        <dbReference type="ChEBI" id="CHEBI:57287"/>
        <dbReference type="ChEBI" id="CHEBI:57288"/>
        <dbReference type="ChEBI" id="CHEBI:83100"/>
        <dbReference type="ChEBI" id="CHEBI:83111"/>
        <dbReference type="EC" id="2.3.1.12"/>
    </reaction>
</comment>
<evidence type="ECO:0000256" key="2">
    <source>
        <dbReference type="ARBA" id="ARBA00011484"/>
    </source>
</evidence>
<dbReference type="EMBL" id="JAHVHU010000006">
    <property type="protein sequence ID" value="MBY5957881.1"/>
    <property type="molecule type" value="Genomic_DNA"/>
</dbReference>
<dbReference type="InterPro" id="IPR003016">
    <property type="entry name" value="2-oxoA_DH_lipoyl-BS"/>
</dbReference>
<keyword evidence="5 8" id="KW-0012">Acyltransferase</keyword>
<keyword evidence="4 8" id="KW-0450">Lipoyl</keyword>
<protein>
    <recommendedName>
        <fullName evidence="8">Acetyltransferase component of pyruvate dehydrogenase complex</fullName>
        <ecNumber evidence="8">2.3.1.12</ecNumber>
    </recommendedName>
</protein>
<evidence type="ECO:0000313" key="12">
    <source>
        <dbReference type="EMBL" id="MBY5957881.1"/>
    </source>
</evidence>
<dbReference type="AlphaFoldDB" id="A0A953LAS5"/>
<keyword evidence="12" id="KW-0670">Pyruvate</keyword>
<dbReference type="RefSeq" id="WP_222579401.1">
    <property type="nucleotide sequence ID" value="NZ_JAHVHU010000006.1"/>
</dbReference>
<evidence type="ECO:0000256" key="7">
    <source>
        <dbReference type="ARBA" id="ARBA00048370"/>
    </source>
</evidence>
<keyword evidence="13" id="KW-1185">Reference proteome</keyword>
<dbReference type="Gene3D" id="3.30.559.10">
    <property type="entry name" value="Chloramphenicol acetyltransferase-like domain"/>
    <property type="match status" value="1"/>
</dbReference>
<dbReference type="PANTHER" id="PTHR23151">
    <property type="entry name" value="DIHYDROLIPOAMIDE ACETYL/SUCCINYL-TRANSFERASE-RELATED"/>
    <property type="match status" value="1"/>
</dbReference>
<dbReference type="Pfam" id="PF00364">
    <property type="entry name" value="Biotin_lipoyl"/>
    <property type="match status" value="1"/>
</dbReference>
<dbReference type="InterPro" id="IPR045257">
    <property type="entry name" value="E2/Pdx1"/>
</dbReference>
<comment type="subunit">
    <text evidence="2">Forms a 24-polypeptide structural core with octahedral symmetry.</text>
</comment>
<dbReference type="Proteomes" id="UP000753961">
    <property type="component" value="Unassembled WGS sequence"/>
</dbReference>
<dbReference type="GO" id="GO:0045254">
    <property type="term" value="C:pyruvate dehydrogenase complex"/>
    <property type="evidence" value="ECO:0007669"/>
    <property type="project" value="UniProtKB-UniRule"/>
</dbReference>
<dbReference type="EC" id="2.3.1.12" evidence="8"/>
<dbReference type="GO" id="GO:0006086">
    <property type="term" value="P:pyruvate decarboxylation to acetyl-CoA"/>
    <property type="evidence" value="ECO:0007669"/>
    <property type="project" value="InterPro"/>
</dbReference>
<feature type="domain" description="Lipoyl-binding" evidence="10">
    <location>
        <begin position="2"/>
        <end position="76"/>
    </location>
</feature>
<dbReference type="CDD" id="cd06849">
    <property type="entry name" value="lipoyl_domain"/>
    <property type="match status" value="1"/>
</dbReference>
<dbReference type="Gene3D" id="2.40.50.100">
    <property type="match status" value="1"/>
</dbReference>